<sequence length="172" mass="20319">MLLNVKRLSQVEARKLMMVYEESNVGNNKCFFPDNKDISKGKKAEEEKFLDYLSNDFFKLDNSVLYVWEEDKIWVSALRLYKINEKLYFLEALETHPGYRRKGYGKKLIDNLIEELKQNGNFILKSYVYENNIASLNTHLRCGFVEEEDRAFDYVDESYVDNSISLAFKYGV</sequence>
<gene>
    <name evidence="2" type="ORF">JHL18_08890</name>
</gene>
<dbReference type="InterPro" id="IPR000182">
    <property type="entry name" value="GNAT_dom"/>
</dbReference>
<dbReference type="Gene3D" id="3.40.630.30">
    <property type="match status" value="1"/>
</dbReference>
<name>A0ABS1EN08_9CLOT</name>
<dbReference type="PROSITE" id="PS51186">
    <property type="entry name" value="GNAT"/>
    <property type="match status" value="1"/>
</dbReference>
<proteinExistence type="predicted"/>
<comment type="caution">
    <text evidence="2">The sequence shown here is derived from an EMBL/GenBank/DDBJ whole genome shotgun (WGS) entry which is preliminary data.</text>
</comment>
<keyword evidence="3" id="KW-1185">Reference proteome</keyword>
<accession>A0ABS1EN08</accession>
<protein>
    <submittedName>
        <fullName evidence="2">GNAT family N-acetyltransferase</fullName>
    </submittedName>
</protein>
<evidence type="ECO:0000259" key="1">
    <source>
        <dbReference type="PROSITE" id="PS51186"/>
    </source>
</evidence>
<organism evidence="2 3">
    <name type="scientific">Clostridium yunnanense</name>
    <dbReference type="NCBI Taxonomy" id="2800325"/>
    <lineage>
        <taxon>Bacteria</taxon>
        <taxon>Bacillati</taxon>
        <taxon>Bacillota</taxon>
        <taxon>Clostridia</taxon>
        <taxon>Eubacteriales</taxon>
        <taxon>Clostridiaceae</taxon>
        <taxon>Clostridium</taxon>
    </lineage>
</organism>
<dbReference type="Proteomes" id="UP000596739">
    <property type="component" value="Unassembled WGS sequence"/>
</dbReference>
<dbReference type="InterPro" id="IPR016181">
    <property type="entry name" value="Acyl_CoA_acyltransferase"/>
</dbReference>
<dbReference type="EMBL" id="JAENHN010000027">
    <property type="protein sequence ID" value="MBK1810752.1"/>
    <property type="molecule type" value="Genomic_DNA"/>
</dbReference>
<dbReference type="Pfam" id="PF00583">
    <property type="entry name" value="Acetyltransf_1"/>
    <property type="match status" value="1"/>
</dbReference>
<dbReference type="CDD" id="cd04301">
    <property type="entry name" value="NAT_SF"/>
    <property type="match status" value="1"/>
</dbReference>
<dbReference type="RefSeq" id="WP_200268292.1">
    <property type="nucleotide sequence ID" value="NZ_JAENHN010000027.1"/>
</dbReference>
<dbReference type="SUPFAM" id="SSF55729">
    <property type="entry name" value="Acyl-CoA N-acyltransferases (Nat)"/>
    <property type="match status" value="1"/>
</dbReference>
<evidence type="ECO:0000313" key="2">
    <source>
        <dbReference type="EMBL" id="MBK1810752.1"/>
    </source>
</evidence>
<evidence type="ECO:0000313" key="3">
    <source>
        <dbReference type="Proteomes" id="UP000596739"/>
    </source>
</evidence>
<reference evidence="3" key="1">
    <citation type="submission" date="2021-01" db="EMBL/GenBank/DDBJ databases">
        <title>Genome public.</title>
        <authorList>
            <person name="Liu C."/>
            <person name="Sun Q."/>
        </authorList>
    </citation>
    <scope>NUCLEOTIDE SEQUENCE [LARGE SCALE GENOMIC DNA]</scope>
    <source>
        <strain evidence="3">YIM B02505</strain>
    </source>
</reference>
<feature type="domain" description="N-acetyltransferase" evidence="1">
    <location>
        <begin position="18"/>
        <end position="171"/>
    </location>
</feature>